<dbReference type="InterPro" id="IPR011047">
    <property type="entry name" value="Quinoprotein_ADH-like_sf"/>
</dbReference>
<evidence type="ECO:0000313" key="1">
    <source>
        <dbReference type="EMBL" id="SVA94556.1"/>
    </source>
</evidence>
<proteinExistence type="predicted"/>
<accession>A0A381ZZ53</accession>
<protein>
    <submittedName>
        <fullName evidence="1">Uncharacterized protein</fullName>
    </submittedName>
</protein>
<dbReference type="AlphaFoldDB" id="A0A381ZZ53"/>
<reference evidence="1" key="1">
    <citation type="submission" date="2018-05" db="EMBL/GenBank/DDBJ databases">
        <authorList>
            <person name="Lanie J.A."/>
            <person name="Ng W.-L."/>
            <person name="Kazmierczak K.M."/>
            <person name="Andrzejewski T.M."/>
            <person name="Davidsen T.M."/>
            <person name="Wayne K.J."/>
            <person name="Tettelin H."/>
            <person name="Glass J.I."/>
            <person name="Rusch D."/>
            <person name="Podicherti R."/>
            <person name="Tsui H.-C.T."/>
            <person name="Winkler M.E."/>
        </authorList>
    </citation>
    <scope>NUCLEOTIDE SEQUENCE</scope>
</reference>
<dbReference type="EMBL" id="UINC01023261">
    <property type="protein sequence ID" value="SVA94556.1"/>
    <property type="molecule type" value="Genomic_DNA"/>
</dbReference>
<dbReference type="SUPFAM" id="SSF50998">
    <property type="entry name" value="Quinoprotein alcohol dehydrogenase-like"/>
    <property type="match status" value="1"/>
</dbReference>
<feature type="non-terminal residue" evidence="1">
    <location>
        <position position="102"/>
    </location>
</feature>
<organism evidence="1">
    <name type="scientific">marine metagenome</name>
    <dbReference type="NCBI Taxonomy" id="408172"/>
    <lineage>
        <taxon>unclassified sequences</taxon>
        <taxon>metagenomes</taxon>
        <taxon>ecological metagenomes</taxon>
    </lineage>
</organism>
<gene>
    <name evidence="1" type="ORF">METZ01_LOCUS147410</name>
</gene>
<sequence length="102" mass="11564">MRRPFCVQIFVFVFLSVLIHSNAEDHRTSALEWSQWLGPNRDGISPEANLLTEWGVNRPQVLWRSPIGDGFSGISIAKGRGYTMDATDGKEFIYCFDILEGK</sequence>
<name>A0A381ZZ53_9ZZZZ</name>